<feature type="chain" id="PRO_5045179384" evidence="2">
    <location>
        <begin position="21"/>
        <end position="68"/>
    </location>
</feature>
<keyword evidence="2" id="KW-0732">Signal</keyword>
<gene>
    <name evidence="3" type="ORF">ACFFUT_02635</name>
</gene>
<dbReference type="EMBL" id="JBHMEA010000007">
    <property type="protein sequence ID" value="MFB9230682.1"/>
    <property type="molecule type" value="Genomic_DNA"/>
</dbReference>
<feature type="compositionally biased region" description="Low complexity" evidence="1">
    <location>
        <begin position="43"/>
        <end position="53"/>
    </location>
</feature>
<dbReference type="RefSeq" id="WP_213887430.1">
    <property type="nucleotide sequence ID" value="NZ_JAGFNU010000001.1"/>
</dbReference>
<feature type="signal peptide" evidence="2">
    <location>
        <begin position="1"/>
        <end position="20"/>
    </location>
</feature>
<evidence type="ECO:0000313" key="4">
    <source>
        <dbReference type="Proteomes" id="UP001589683"/>
    </source>
</evidence>
<evidence type="ECO:0000256" key="2">
    <source>
        <dbReference type="SAM" id="SignalP"/>
    </source>
</evidence>
<keyword evidence="4" id="KW-1185">Reference proteome</keyword>
<evidence type="ECO:0000313" key="3">
    <source>
        <dbReference type="EMBL" id="MFB9230682.1"/>
    </source>
</evidence>
<reference evidence="3 4" key="1">
    <citation type="submission" date="2024-09" db="EMBL/GenBank/DDBJ databases">
        <authorList>
            <person name="Sun Q."/>
            <person name="Mori K."/>
        </authorList>
    </citation>
    <scope>NUCLEOTIDE SEQUENCE [LARGE SCALE GENOMIC DNA]</scope>
    <source>
        <strain evidence="3 4">CECT 8726</strain>
    </source>
</reference>
<comment type="caution">
    <text evidence="3">The sequence shown here is derived from an EMBL/GenBank/DDBJ whole genome shotgun (WGS) entry which is preliminary data.</text>
</comment>
<evidence type="ECO:0000256" key="1">
    <source>
        <dbReference type="SAM" id="MobiDB-lite"/>
    </source>
</evidence>
<dbReference type="Proteomes" id="UP001589683">
    <property type="component" value="Unassembled WGS sequence"/>
</dbReference>
<accession>A0ABV5JDV8</accession>
<organism evidence="3 4">
    <name type="scientific">Pseudohalocynthiibacter aestuariivivens</name>
    <dbReference type="NCBI Taxonomy" id="1591409"/>
    <lineage>
        <taxon>Bacteria</taxon>
        <taxon>Pseudomonadati</taxon>
        <taxon>Pseudomonadota</taxon>
        <taxon>Alphaproteobacteria</taxon>
        <taxon>Rhodobacterales</taxon>
        <taxon>Paracoccaceae</taxon>
        <taxon>Pseudohalocynthiibacter</taxon>
    </lineage>
</organism>
<sequence length="68" mass="7044">MKRIALTTALALSFVVPAVAEDAAQFNILLQSSQKTAASASTKVTTMSVSSTSGSNARSNVHHEPVGR</sequence>
<protein>
    <submittedName>
        <fullName evidence="3">Uncharacterized protein</fullName>
    </submittedName>
</protein>
<proteinExistence type="predicted"/>
<name>A0ABV5JDV8_9RHOB</name>
<feature type="region of interest" description="Disordered" evidence="1">
    <location>
        <begin position="43"/>
        <end position="68"/>
    </location>
</feature>